<gene>
    <name evidence="1" type="ORF">DPV69_07095</name>
</gene>
<dbReference type="AlphaFoldDB" id="A0A3S3PC29"/>
<dbReference type="EMBL" id="SAYW01000002">
    <property type="protein sequence ID" value="RWU08139.1"/>
    <property type="molecule type" value="Genomic_DNA"/>
</dbReference>
<dbReference type="OrthoDB" id="660922at2"/>
<dbReference type="RefSeq" id="WP_113646664.1">
    <property type="nucleotide sequence ID" value="NZ_QMHN01000002.1"/>
</dbReference>
<proteinExistence type="predicted"/>
<comment type="caution">
    <text evidence="1">The sequence shown here is derived from an EMBL/GenBank/DDBJ whole genome shotgun (WGS) entry which is preliminary data.</text>
</comment>
<sequence>MKELLKERLHHYIVVNNPELLVRTGGFSIPQYINDKVELAMEQLEKHHIARMTNDEMIERYMALMTAELLPSKFNYLKAVIEQEYPREFTALREQGVLTSKVIGIMERCADAFEGFGFSTEAEVDNTKLRHAIIAIVHREL</sequence>
<accession>A0A3S3PC29</accession>
<protein>
    <submittedName>
        <fullName evidence="1">Uncharacterized protein</fullName>
    </submittedName>
</protein>
<organism evidence="1 2">
    <name type="scientific">Pedobacter chitinilyticus</name>
    <dbReference type="NCBI Taxonomy" id="2233776"/>
    <lineage>
        <taxon>Bacteria</taxon>
        <taxon>Pseudomonadati</taxon>
        <taxon>Bacteroidota</taxon>
        <taxon>Sphingobacteriia</taxon>
        <taxon>Sphingobacteriales</taxon>
        <taxon>Sphingobacteriaceae</taxon>
        <taxon>Pedobacter</taxon>
    </lineage>
</organism>
<evidence type="ECO:0000313" key="1">
    <source>
        <dbReference type="EMBL" id="RWU08139.1"/>
    </source>
</evidence>
<evidence type="ECO:0000313" key="2">
    <source>
        <dbReference type="Proteomes" id="UP000284120"/>
    </source>
</evidence>
<dbReference type="Proteomes" id="UP000284120">
    <property type="component" value="Unassembled WGS sequence"/>
</dbReference>
<reference evidence="1 2" key="1">
    <citation type="submission" date="2018-06" db="EMBL/GenBank/DDBJ databases">
        <title>Pedobacter endophyticus sp. nov., an endophytic bacterium isolated from a leaf of Triticum aestivum.</title>
        <authorList>
            <person name="Zhang L."/>
        </authorList>
    </citation>
    <scope>NUCLEOTIDE SEQUENCE [LARGE SCALE GENOMIC DNA]</scope>
    <source>
        <strain evidence="1 2">CM134L-2</strain>
    </source>
</reference>
<name>A0A3S3PC29_9SPHI</name>
<keyword evidence="2" id="KW-1185">Reference proteome</keyword>